<keyword evidence="1" id="KW-0472">Membrane</keyword>
<evidence type="ECO:0000313" key="4">
    <source>
        <dbReference type="EMBL" id="MFE8700654.1"/>
    </source>
</evidence>
<keyword evidence="1" id="KW-1133">Transmembrane helix</keyword>
<reference evidence="4 5" key="1">
    <citation type="submission" date="2024-08" db="EMBL/GenBank/DDBJ databases">
        <title>Two novel Cytobacillus novel species.</title>
        <authorList>
            <person name="Liu G."/>
        </authorList>
    </citation>
    <scope>NUCLEOTIDE SEQUENCE [LARGE SCALE GENOMIC DNA]</scope>
    <source>
        <strain evidence="4 5">FJAT-54145</strain>
    </source>
</reference>
<feature type="domain" description="DUF4397" evidence="3">
    <location>
        <begin position="148"/>
        <end position="226"/>
    </location>
</feature>
<evidence type="ECO:0000259" key="3">
    <source>
        <dbReference type="Pfam" id="PF14344"/>
    </source>
</evidence>
<name>A0ABW6K931_9BACI</name>
<organism evidence="4 5">
    <name type="scientific">Cytobacillus spartinae</name>
    <dbReference type="NCBI Taxonomy" id="3299023"/>
    <lineage>
        <taxon>Bacteria</taxon>
        <taxon>Bacillati</taxon>
        <taxon>Bacillota</taxon>
        <taxon>Bacilli</taxon>
        <taxon>Bacillales</taxon>
        <taxon>Bacillaceae</taxon>
        <taxon>Cytobacillus</taxon>
    </lineage>
</organism>
<evidence type="ECO:0000256" key="1">
    <source>
        <dbReference type="SAM" id="Phobius"/>
    </source>
</evidence>
<feature type="signal peptide" evidence="2">
    <location>
        <begin position="1"/>
        <end position="23"/>
    </location>
</feature>
<protein>
    <submittedName>
        <fullName evidence="4">DUF4397 domain-containing protein</fullName>
    </submittedName>
</protein>
<evidence type="ECO:0000256" key="2">
    <source>
        <dbReference type="SAM" id="SignalP"/>
    </source>
</evidence>
<dbReference type="EMBL" id="JBIACK010000003">
    <property type="protein sequence ID" value="MFE8700654.1"/>
    <property type="molecule type" value="Genomic_DNA"/>
</dbReference>
<keyword evidence="2" id="KW-0732">Signal</keyword>
<dbReference type="Pfam" id="PF14344">
    <property type="entry name" value="DUF4397"/>
    <property type="match status" value="2"/>
</dbReference>
<dbReference type="RefSeq" id="WP_389360051.1">
    <property type="nucleotide sequence ID" value="NZ_JBIACK010000003.1"/>
</dbReference>
<feature type="transmembrane region" description="Helical" evidence="1">
    <location>
        <begin position="238"/>
        <end position="260"/>
    </location>
</feature>
<keyword evidence="5" id="KW-1185">Reference proteome</keyword>
<gene>
    <name evidence="4" type="ORF">ACFYKX_08520</name>
</gene>
<dbReference type="Proteomes" id="UP001601059">
    <property type="component" value="Unassembled WGS sequence"/>
</dbReference>
<proteinExistence type="predicted"/>
<dbReference type="InterPro" id="IPR025510">
    <property type="entry name" value="DUF4397"/>
</dbReference>
<accession>A0ABW6K931</accession>
<keyword evidence="1" id="KW-0812">Transmembrane</keyword>
<feature type="domain" description="DUF4397" evidence="3">
    <location>
        <begin position="29"/>
        <end position="145"/>
    </location>
</feature>
<comment type="caution">
    <text evidence="4">The sequence shown here is derived from an EMBL/GenBank/DDBJ whole genome shotgun (WGS) entry which is preliminary data.</text>
</comment>
<evidence type="ECO:0000313" key="5">
    <source>
        <dbReference type="Proteomes" id="UP001601059"/>
    </source>
</evidence>
<feature type="chain" id="PRO_5046323445" evidence="2">
    <location>
        <begin position="24"/>
        <end position="268"/>
    </location>
</feature>
<sequence>MKKFIGALIFTLIFAMFGGTVLADDHDQAKVRIGHASPDAPAVDITVNGETVVENAAFKAVTDYLMVPAGEHEVSIYAAGTVADGNPVLTTTLAVEAGKAYTALAINKLESLEVTALSDDMTTTSGKAKVRVGHFSPDAPAVDVAVTGGDVLFANAPFKAVTDYAEVDPATLDLEVRVAGTEDVVLSLPGTELKADMIYTVLAVGLASGEPALDVIVLADPSSSTMPTEMPKTGTGGLVGLLTTVFPFLVLAAGLGYFLFKRKGLFQS</sequence>